<dbReference type="AlphaFoldDB" id="A0A940T445"/>
<dbReference type="GO" id="GO:0000287">
    <property type="term" value="F:magnesium ion binding"/>
    <property type="evidence" value="ECO:0007669"/>
    <property type="project" value="InterPro"/>
</dbReference>
<dbReference type="Pfam" id="PF02776">
    <property type="entry name" value="TPP_enzyme_N"/>
    <property type="match status" value="1"/>
</dbReference>
<organism evidence="8 9">
    <name type="scientific">Leucobacter exalbidus</name>
    <dbReference type="NCBI Taxonomy" id="662960"/>
    <lineage>
        <taxon>Bacteria</taxon>
        <taxon>Bacillati</taxon>
        <taxon>Actinomycetota</taxon>
        <taxon>Actinomycetes</taxon>
        <taxon>Micrococcales</taxon>
        <taxon>Microbacteriaceae</taxon>
        <taxon>Leucobacter</taxon>
    </lineage>
</organism>
<comment type="cofactor">
    <cofactor evidence="1">
        <name>thiamine diphosphate</name>
        <dbReference type="ChEBI" id="CHEBI:58937"/>
    </cofactor>
</comment>
<dbReference type="InterPro" id="IPR011766">
    <property type="entry name" value="TPP_enzyme_TPP-bd"/>
</dbReference>
<dbReference type="PANTHER" id="PTHR18968:SF13">
    <property type="entry name" value="ACETOLACTATE SYNTHASE CATALYTIC SUBUNIT, MITOCHONDRIAL"/>
    <property type="match status" value="1"/>
</dbReference>
<evidence type="ECO:0000259" key="6">
    <source>
        <dbReference type="Pfam" id="PF02775"/>
    </source>
</evidence>
<dbReference type="GO" id="GO:0009097">
    <property type="term" value="P:isoleucine biosynthetic process"/>
    <property type="evidence" value="ECO:0007669"/>
    <property type="project" value="TreeGrafter"/>
</dbReference>
<dbReference type="CDD" id="cd00568">
    <property type="entry name" value="TPP_enzymes"/>
    <property type="match status" value="1"/>
</dbReference>
<dbReference type="InterPro" id="IPR045229">
    <property type="entry name" value="TPP_enz"/>
</dbReference>
<dbReference type="PANTHER" id="PTHR18968">
    <property type="entry name" value="THIAMINE PYROPHOSPHATE ENZYMES"/>
    <property type="match status" value="1"/>
</dbReference>
<dbReference type="InterPro" id="IPR012000">
    <property type="entry name" value="Thiamin_PyroP_enz_cen_dom"/>
</dbReference>
<name>A0A940T445_9MICO</name>
<accession>A0A940T445</accession>
<evidence type="ECO:0000313" key="9">
    <source>
        <dbReference type="Proteomes" id="UP000675163"/>
    </source>
</evidence>
<dbReference type="GO" id="GO:0050660">
    <property type="term" value="F:flavin adenine dinucleotide binding"/>
    <property type="evidence" value="ECO:0007669"/>
    <property type="project" value="TreeGrafter"/>
</dbReference>
<comment type="similarity">
    <text evidence="2 4">Belongs to the TPP enzyme family.</text>
</comment>
<dbReference type="GO" id="GO:0030976">
    <property type="term" value="F:thiamine pyrophosphate binding"/>
    <property type="evidence" value="ECO:0007669"/>
    <property type="project" value="InterPro"/>
</dbReference>
<dbReference type="PROSITE" id="PS00187">
    <property type="entry name" value="TPP_ENZYMES"/>
    <property type="match status" value="1"/>
</dbReference>
<dbReference type="EMBL" id="JAFIDA010000001">
    <property type="protein sequence ID" value="MBP1326493.1"/>
    <property type="molecule type" value="Genomic_DNA"/>
</dbReference>
<dbReference type="InterPro" id="IPR000399">
    <property type="entry name" value="TPP-bd_CS"/>
</dbReference>
<dbReference type="RefSeq" id="WP_245189912.1">
    <property type="nucleotide sequence ID" value="NZ_JAFIDA010000001.1"/>
</dbReference>
<dbReference type="NCBIfam" id="NF005712">
    <property type="entry name" value="PRK07524.1"/>
    <property type="match status" value="1"/>
</dbReference>
<dbReference type="SUPFAM" id="SSF52467">
    <property type="entry name" value="DHS-like NAD/FAD-binding domain"/>
    <property type="match status" value="1"/>
</dbReference>
<evidence type="ECO:0000259" key="7">
    <source>
        <dbReference type="Pfam" id="PF02776"/>
    </source>
</evidence>
<dbReference type="InterPro" id="IPR012001">
    <property type="entry name" value="Thiamin_PyroP_enz_TPP-bd_dom"/>
</dbReference>
<feature type="domain" description="Thiamine pyrophosphate enzyme central" evidence="5">
    <location>
        <begin position="192"/>
        <end position="322"/>
    </location>
</feature>
<feature type="domain" description="Thiamine pyrophosphate enzyme TPP-binding" evidence="6">
    <location>
        <begin position="381"/>
        <end position="522"/>
    </location>
</feature>
<dbReference type="CDD" id="cd07035">
    <property type="entry name" value="TPP_PYR_POX_like"/>
    <property type="match status" value="1"/>
</dbReference>
<dbReference type="InterPro" id="IPR029061">
    <property type="entry name" value="THDP-binding"/>
</dbReference>
<dbReference type="Gene3D" id="3.40.50.970">
    <property type="match status" value="2"/>
</dbReference>
<dbReference type="InterPro" id="IPR029035">
    <property type="entry name" value="DHS-like_NAD/FAD-binding_dom"/>
</dbReference>
<dbReference type="SUPFAM" id="SSF52518">
    <property type="entry name" value="Thiamin diphosphate-binding fold (THDP-binding)"/>
    <property type="match status" value="2"/>
</dbReference>
<feature type="domain" description="Thiamine pyrophosphate enzyme N-terminal TPP-binding" evidence="7">
    <location>
        <begin position="2"/>
        <end position="117"/>
    </location>
</feature>
<dbReference type="Gene3D" id="3.40.50.1220">
    <property type="entry name" value="TPP-binding domain"/>
    <property type="match status" value="1"/>
</dbReference>
<sequence length="536" mass="57065">MMRFGEAICAVLSSKGVDTVFGIPGVHTLELFRGLKRNGITAVVPRHEQGAGFMADGFARTSGRAGVCFLVTGPGVLNALTAIAQAWHDSIPMLIVASTVESSQVGKHRGTLHDTPDIADTLRPYTLFSKNISSIAEFSDSVDEMYDRWRTERPRPVYIGVPLDVLAELVELPSRADTTPEALPEVDTQEMERVAALLATADAPVIVAGGGCRNAGALLADVAERLDAPVVLTTNSKGLLSDHNPLNVNVSTPFEGTQQLLQDADLVLAIGTELSDFEYIATGSTPVRLNNIIRVDIDPSASHQDQETPTICADAAEFLQRLRALLTATPRSLRAARGVDRAAAARRSWTSAYTSDPYYEWVEAFRKGLPDDAIIAVDSAQLAYQAHQFMELPSGATWLSPYGYGTLGPALPMAVGAAIAQPERPVIAVAGDGSSLFTIAELATAVDLNRQLTVVIWINGGYREIEASFDRVEIEPVGVATSAPDFTALTAGLGATPVQVQSPGQLTEALREAAASPRLTVILVEAPEGLRITSES</sequence>
<keyword evidence="9" id="KW-1185">Reference proteome</keyword>
<dbReference type="Pfam" id="PF00205">
    <property type="entry name" value="TPP_enzyme_M"/>
    <property type="match status" value="1"/>
</dbReference>
<gene>
    <name evidence="8" type="ORF">JOF28_001725</name>
</gene>
<dbReference type="GO" id="GO:0003984">
    <property type="term" value="F:acetolactate synthase activity"/>
    <property type="evidence" value="ECO:0007669"/>
    <property type="project" value="TreeGrafter"/>
</dbReference>
<dbReference type="GO" id="GO:0009099">
    <property type="term" value="P:L-valine biosynthetic process"/>
    <property type="evidence" value="ECO:0007669"/>
    <property type="project" value="TreeGrafter"/>
</dbReference>
<evidence type="ECO:0000256" key="3">
    <source>
        <dbReference type="ARBA" id="ARBA00023052"/>
    </source>
</evidence>
<proteinExistence type="inferred from homology"/>
<comment type="caution">
    <text evidence="8">The sequence shown here is derived from an EMBL/GenBank/DDBJ whole genome shotgun (WGS) entry which is preliminary data.</text>
</comment>
<dbReference type="Pfam" id="PF02775">
    <property type="entry name" value="TPP_enzyme_C"/>
    <property type="match status" value="1"/>
</dbReference>
<keyword evidence="3 4" id="KW-0786">Thiamine pyrophosphate</keyword>
<evidence type="ECO:0000313" key="8">
    <source>
        <dbReference type="EMBL" id="MBP1326493.1"/>
    </source>
</evidence>
<dbReference type="GO" id="GO:0005948">
    <property type="term" value="C:acetolactate synthase complex"/>
    <property type="evidence" value="ECO:0007669"/>
    <property type="project" value="TreeGrafter"/>
</dbReference>
<evidence type="ECO:0000259" key="5">
    <source>
        <dbReference type="Pfam" id="PF00205"/>
    </source>
</evidence>
<evidence type="ECO:0000256" key="2">
    <source>
        <dbReference type="ARBA" id="ARBA00007812"/>
    </source>
</evidence>
<protein>
    <submittedName>
        <fullName evidence="8">Thiamine pyrophosphate-dependent acetolactate synthase large subunit-like protein</fullName>
    </submittedName>
</protein>
<evidence type="ECO:0000256" key="1">
    <source>
        <dbReference type="ARBA" id="ARBA00001964"/>
    </source>
</evidence>
<reference evidence="8" key="1">
    <citation type="submission" date="2021-02" db="EMBL/GenBank/DDBJ databases">
        <title>Sequencing the genomes of 1000 actinobacteria strains.</title>
        <authorList>
            <person name="Klenk H.-P."/>
        </authorList>
    </citation>
    <scope>NUCLEOTIDE SEQUENCE</scope>
    <source>
        <strain evidence="8">DSM 22850</strain>
    </source>
</reference>
<evidence type="ECO:0000256" key="4">
    <source>
        <dbReference type="RuleBase" id="RU362132"/>
    </source>
</evidence>
<dbReference type="Proteomes" id="UP000675163">
    <property type="component" value="Unassembled WGS sequence"/>
</dbReference>